<organism evidence="2 3">
    <name type="scientific">Ramlibacter algicola</name>
    <dbReference type="NCBI Taxonomy" id="2795217"/>
    <lineage>
        <taxon>Bacteria</taxon>
        <taxon>Pseudomonadati</taxon>
        <taxon>Pseudomonadota</taxon>
        <taxon>Betaproteobacteria</taxon>
        <taxon>Burkholderiales</taxon>
        <taxon>Comamonadaceae</taxon>
        <taxon>Ramlibacter</taxon>
    </lineage>
</organism>
<sequence>MNRRLALLGASLVAASAVAQTTAPQIPESAYRKGMPDVVTPAPVAPAPGSTFDRAAFGSAYARAGRPTIAVLWNREFTDMLEQTTAQQTTIDNVRGGAARVEAMRVPGYAAAQAERGSFSSTTITTGQVKSSQGERSGPVERIDLQMRASFMQTLASNGVKVVDRNVTMRTTAAKSKGAHDTQQVETDALSKHAKLLMEVLNTPDAAAPTGWATYVSIKRLSDGVVLAEGYLTGESTAPKAGPKFEADPRGGFREVAAPAVTPGDSARNVAEQALIRLRTAL</sequence>
<evidence type="ECO:0000256" key="1">
    <source>
        <dbReference type="SAM" id="SignalP"/>
    </source>
</evidence>
<comment type="caution">
    <text evidence="2">The sequence shown here is derived from an EMBL/GenBank/DDBJ whole genome shotgun (WGS) entry which is preliminary data.</text>
</comment>
<proteinExistence type="predicted"/>
<keyword evidence="1" id="KW-0732">Signal</keyword>
<dbReference type="EMBL" id="JAEDAO010000001">
    <property type="protein sequence ID" value="MBK0394080.1"/>
    <property type="molecule type" value="Genomic_DNA"/>
</dbReference>
<evidence type="ECO:0000313" key="2">
    <source>
        <dbReference type="EMBL" id="MBK0394080.1"/>
    </source>
</evidence>
<gene>
    <name evidence="2" type="ORF">I8E28_15875</name>
</gene>
<feature type="chain" id="PRO_5037312385" evidence="1">
    <location>
        <begin position="20"/>
        <end position="282"/>
    </location>
</feature>
<feature type="signal peptide" evidence="1">
    <location>
        <begin position="1"/>
        <end position="19"/>
    </location>
</feature>
<evidence type="ECO:0000313" key="3">
    <source>
        <dbReference type="Proteomes" id="UP000617041"/>
    </source>
</evidence>
<dbReference type="RefSeq" id="WP_200789057.1">
    <property type="nucleotide sequence ID" value="NZ_JAEDAO010000001.1"/>
</dbReference>
<keyword evidence="3" id="KW-1185">Reference proteome</keyword>
<dbReference type="AlphaFoldDB" id="A0A934Q2Y3"/>
<name>A0A934Q2Y3_9BURK</name>
<dbReference type="Proteomes" id="UP000617041">
    <property type="component" value="Unassembled WGS sequence"/>
</dbReference>
<accession>A0A934Q2Y3</accession>
<protein>
    <submittedName>
        <fullName evidence="2">Uncharacterized protein</fullName>
    </submittedName>
</protein>
<reference evidence="2" key="1">
    <citation type="submission" date="2020-12" db="EMBL/GenBank/DDBJ databases">
        <title>Ramlibacter sp. nov., isolated from a freshwater alga, Cryptomonas.</title>
        <authorList>
            <person name="Kim H.M."/>
            <person name="Jeon C.O."/>
        </authorList>
    </citation>
    <scope>NUCLEOTIDE SEQUENCE</scope>
    <source>
        <strain evidence="2">CrO1</strain>
    </source>
</reference>